<feature type="region of interest" description="Disordered" evidence="1">
    <location>
        <begin position="358"/>
        <end position="411"/>
    </location>
</feature>
<dbReference type="CDD" id="cd04678">
    <property type="entry name" value="NUDIX_MTH2_Nudt15"/>
    <property type="match status" value="1"/>
</dbReference>
<dbReference type="PANTHER" id="PTHR16099">
    <property type="entry name" value="8-OXO-DGTP DIPHOSPHATES NUDT15"/>
    <property type="match status" value="1"/>
</dbReference>
<evidence type="ECO:0000256" key="1">
    <source>
        <dbReference type="SAM" id="MobiDB-lite"/>
    </source>
</evidence>
<dbReference type="OrthoDB" id="447842at2759"/>
<dbReference type="SUPFAM" id="SSF55811">
    <property type="entry name" value="Nudix"/>
    <property type="match status" value="1"/>
</dbReference>
<feature type="compositionally biased region" description="Polar residues" evidence="1">
    <location>
        <begin position="376"/>
        <end position="390"/>
    </location>
</feature>
<protein>
    <recommendedName>
        <fullName evidence="2">Nudix hydrolase domain-containing protein</fullName>
    </recommendedName>
</protein>
<dbReference type="AlphaFoldDB" id="A0A3N4I4L3"/>
<dbReference type="Pfam" id="PF00293">
    <property type="entry name" value="NUDIX"/>
    <property type="match status" value="1"/>
</dbReference>
<evidence type="ECO:0000313" key="3">
    <source>
        <dbReference type="EMBL" id="RPA79030.1"/>
    </source>
</evidence>
<dbReference type="STRING" id="1160509.A0A3N4I4L3"/>
<sequence>MASATHNEFVQGDIPQGISYIAKESKTAITEMQKSGTSGENFKVRLISALDHPEHKPKRCLNGTSVFVFWEDKNIETTNLEERWYVLLGVRKGSHGAKTLALPGGHIERCEYFEKTSRREVVEETGIEIEDVRRMVSTDDVMYEVERGSDDWPLKDTDGKLIYKDIKHYETNFLGAKIIGEHPEKPKPVVMEPKKCYGWEWVRCDHVHRIFALSDLGRELYAHCGVEPPNYPEIDEEWDTLLNTKLFKEHTEKGKTVPELFLPLTNLWLQNGLDYKIYESYQKAVPENIVYRPLDEINRIKKYKAGFAQQDPDEDHRAFMRKVYKSQLKEMQDLMAALEKEIGASGLDLDVMKRELKGAAAPASSAQKNEPAKTTGEPTTGQDPTNTSDETAPKHDPAKDSTKTAAHSPSK</sequence>
<dbReference type="Gene3D" id="3.90.79.10">
    <property type="entry name" value="Nucleoside Triphosphate Pyrophosphohydrolase"/>
    <property type="match status" value="1"/>
</dbReference>
<gene>
    <name evidence="3" type="ORF">BJ508DRAFT_328751</name>
</gene>
<evidence type="ECO:0000313" key="4">
    <source>
        <dbReference type="Proteomes" id="UP000275078"/>
    </source>
</evidence>
<evidence type="ECO:0000259" key="2">
    <source>
        <dbReference type="PROSITE" id="PS51462"/>
    </source>
</evidence>
<dbReference type="GO" id="GO:0006203">
    <property type="term" value="P:dGTP catabolic process"/>
    <property type="evidence" value="ECO:0007669"/>
    <property type="project" value="TreeGrafter"/>
</dbReference>
<reference evidence="3 4" key="1">
    <citation type="journal article" date="2018" name="Nat. Ecol. Evol.">
        <title>Pezizomycetes genomes reveal the molecular basis of ectomycorrhizal truffle lifestyle.</title>
        <authorList>
            <person name="Murat C."/>
            <person name="Payen T."/>
            <person name="Noel B."/>
            <person name="Kuo A."/>
            <person name="Morin E."/>
            <person name="Chen J."/>
            <person name="Kohler A."/>
            <person name="Krizsan K."/>
            <person name="Balestrini R."/>
            <person name="Da Silva C."/>
            <person name="Montanini B."/>
            <person name="Hainaut M."/>
            <person name="Levati E."/>
            <person name="Barry K.W."/>
            <person name="Belfiori B."/>
            <person name="Cichocki N."/>
            <person name="Clum A."/>
            <person name="Dockter R.B."/>
            <person name="Fauchery L."/>
            <person name="Guy J."/>
            <person name="Iotti M."/>
            <person name="Le Tacon F."/>
            <person name="Lindquist E.A."/>
            <person name="Lipzen A."/>
            <person name="Malagnac F."/>
            <person name="Mello A."/>
            <person name="Molinier V."/>
            <person name="Miyauchi S."/>
            <person name="Poulain J."/>
            <person name="Riccioni C."/>
            <person name="Rubini A."/>
            <person name="Sitrit Y."/>
            <person name="Splivallo R."/>
            <person name="Traeger S."/>
            <person name="Wang M."/>
            <person name="Zifcakova L."/>
            <person name="Wipf D."/>
            <person name="Zambonelli A."/>
            <person name="Paolocci F."/>
            <person name="Nowrousian M."/>
            <person name="Ottonello S."/>
            <person name="Baldrian P."/>
            <person name="Spatafora J.W."/>
            <person name="Henrissat B."/>
            <person name="Nagy L.G."/>
            <person name="Aury J.M."/>
            <person name="Wincker P."/>
            <person name="Grigoriev I.V."/>
            <person name="Bonfante P."/>
            <person name="Martin F.M."/>
        </authorList>
    </citation>
    <scope>NUCLEOTIDE SEQUENCE [LARGE SCALE GENOMIC DNA]</scope>
    <source>
        <strain evidence="3 4">RN42</strain>
    </source>
</reference>
<dbReference type="Proteomes" id="UP000275078">
    <property type="component" value="Unassembled WGS sequence"/>
</dbReference>
<feature type="domain" description="Nudix hydrolase" evidence="2">
    <location>
        <begin position="61"/>
        <end position="224"/>
    </location>
</feature>
<organism evidence="3 4">
    <name type="scientific">Ascobolus immersus RN42</name>
    <dbReference type="NCBI Taxonomy" id="1160509"/>
    <lineage>
        <taxon>Eukaryota</taxon>
        <taxon>Fungi</taxon>
        <taxon>Dikarya</taxon>
        <taxon>Ascomycota</taxon>
        <taxon>Pezizomycotina</taxon>
        <taxon>Pezizomycetes</taxon>
        <taxon>Pezizales</taxon>
        <taxon>Ascobolaceae</taxon>
        <taxon>Ascobolus</taxon>
    </lineage>
</organism>
<dbReference type="PROSITE" id="PS51462">
    <property type="entry name" value="NUDIX"/>
    <property type="match status" value="1"/>
</dbReference>
<accession>A0A3N4I4L3</accession>
<dbReference type="PANTHER" id="PTHR16099:SF5">
    <property type="entry name" value="NUCLEOTIDE TRIPHOSPHATE DIPHOSPHATASE NUDT15"/>
    <property type="match status" value="1"/>
</dbReference>
<dbReference type="EMBL" id="ML119704">
    <property type="protein sequence ID" value="RPA79030.1"/>
    <property type="molecule type" value="Genomic_DNA"/>
</dbReference>
<proteinExistence type="predicted"/>
<feature type="compositionally biased region" description="Basic and acidic residues" evidence="1">
    <location>
        <begin position="391"/>
        <end position="402"/>
    </location>
</feature>
<dbReference type="GO" id="GO:0005829">
    <property type="term" value="C:cytosol"/>
    <property type="evidence" value="ECO:0007669"/>
    <property type="project" value="TreeGrafter"/>
</dbReference>
<keyword evidence="4" id="KW-1185">Reference proteome</keyword>
<dbReference type="GO" id="GO:0035539">
    <property type="term" value="F:8-oxo-7,8-dihydrodeoxyguanosine triphosphate pyrophosphatase activity"/>
    <property type="evidence" value="ECO:0007669"/>
    <property type="project" value="TreeGrafter"/>
</dbReference>
<dbReference type="InterPro" id="IPR000086">
    <property type="entry name" value="NUDIX_hydrolase_dom"/>
</dbReference>
<name>A0A3N4I4L3_ASCIM</name>
<dbReference type="InterPro" id="IPR015797">
    <property type="entry name" value="NUDIX_hydrolase-like_dom_sf"/>
</dbReference>